<keyword evidence="7" id="KW-1185">Reference proteome</keyword>
<dbReference type="InterPro" id="IPR011251">
    <property type="entry name" value="Luciferase-like_dom"/>
</dbReference>
<dbReference type="InterPro" id="IPR050172">
    <property type="entry name" value="SsuD_RutA_monooxygenase"/>
</dbReference>
<dbReference type="Gene3D" id="3.20.20.30">
    <property type="entry name" value="Luciferase-like domain"/>
    <property type="match status" value="1"/>
</dbReference>
<gene>
    <name evidence="6" type="ORF">ACFQZM_37195</name>
</gene>
<accession>A0ABW2XUV6</accession>
<dbReference type="PANTHER" id="PTHR42847">
    <property type="entry name" value="ALKANESULFONATE MONOOXYGENASE"/>
    <property type="match status" value="1"/>
</dbReference>
<evidence type="ECO:0000256" key="1">
    <source>
        <dbReference type="ARBA" id="ARBA00022630"/>
    </source>
</evidence>
<dbReference type="Pfam" id="PF00296">
    <property type="entry name" value="Bac_luciferase"/>
    <property type="match status" value="1"/>
</dbReference>
<dbReference type="PANTHER" id="PTHR42847:SF4">
    <property type="entry name" value="ALKANESULFONATE MONOOXYGENASE-RELATED"/>
    <property type="match status" value="1"/>
</dbReference>
<dbReference type="RefSeq" id="WP_378325087.1">
    <property type="nucleotide sequence ID" value="NZ_JBHTGP010000018.1"/>
</dbReference>
<evidence type="ECO:0000256" key="3">
    <source>
        <dbReference type="ARBA" id="ARBA00023002"/>
    </source>
</evidence>
<dbReference type="Proteomes" id="UP001597063">
    <property type="component" value="Unassembled WGS sequence"/>
</dbReference>
<keyword evidence="1" id="KW-0285">Flavoprotein</keyword>
<dbReference type="InterPro" id="IPR036661">
    <property type="entry name" value="Luciferase-like_sf"/>
</dbReference>
<reference evidence="7" key="1">
    <citation type="journal article" date="2019" name="Int. J. Syst. Evol. Microbiol.">
        <title>The Global Catalogue of Microorganisms (GCM) 10K type strain sequencing project: providing services to taxonomists for standard genome sequencing and annotation.</title>
        <authorList>
            <consortium name="The Broad Institute Genomics Platform"/>
            <consortium name="The Broad Institute Genome Sequencing Center for Infectious Disease"/>
            <person name="Wu L."/>
            <person name="Ma J."/>
        </authorList>
    </citation>
    <scope>NUCLEOTIDE SEQUENCE [LARGE SCALE GENOMIC DNA]</scope>
    <source>
        <strain evidence="7">JCM 9371</strain>
    </source>
</reference>
<feature type="domain" description="Luciferase-like" evidence="5">
    <location>
        <begin position="22"/>
        <end position="220"/>
    </location>
</feature>
<evidence type="ECO:0000259" key="5">
    <source>
        <dbReference type="Pfam" id="PF00296"/>
    </source>
</evidence>
<keyword evidence="4" id="KW-0503">Monooxygenase</keyword>
<evidence type="ECO:0000313" key="6">
    <source>
        <dbReference type="EMBL" id="MFD0690174.1"/>
    </source>
</evidence>
<evidence type="ECO:0000256" key="4">
    <source>
        <dbReference type="ARBA" id="ARBA00023033"/>
    </source>
</evidence>
<protein>
    <submittedName>
        <fullName evidence="6">LLM class flavin-dependent oxidoreductase</fullName>
    </submittedName>
</protein>
<keyword evidence="2" id="KW-0288">FMN</keyword>
<proteinExistence type="predicted"/>
<keyword evidence="3" id="KW-0560">Oxidoreductase</keyword>
<organism evidence="6 7">
    <name type="scientific">Actinomadura fibrosa</name>
    <dbReference type="NCBI Taxonomy" id="111802"/>
    <lineage>
        <taxon>Bacteria</taxon>
        <taxon>Bacillati</taxon>
        <taxon>Actinomycetota</taxon>
        <taxon>Actinomycetes</taxon>
        <taxon>Streptosporangiales</taxon>
        <taxon>Thermomonosporaceae</taxon>
        <taxon>Actinomadura</taxon>
    </lineage>
</organism>
<sequence>MEPLDIGVILPGVAVQHRDGIDLREAARHAENAGLDGVWHGDHLAIGAPVLDAPIALATAAAVTMRVTIGTSVLVPAIRPLAWAAKQIATLQHVSGGRLVLGVGAGGGPAQWAAAGVPHGERGRRTDTALDLLPALLAGRPTRLPDEPGGPTVELAPAAPMPPVWVGNASAAAIRRAARRGDGWFPSLISPAEVAEGAARLAEQAAGHGRRVPVIAIGAAAALGDAPGVPSREEIAAGISGAYGRPVEEVADIPLTGTPERAAERLAAYRAAGARHVVVGISGGDWRAQVDLLAEVRALLRADGPRG</sequence>
<evidence type="ECO:0000313" key="7">
    <source>
        <dbReference type="Proteomes" id="UP001597063"/>
    </source>
</evidence>
<dbReference type="SUPFAM" id="SSF51679">
    <property type="entry name" value="Bacterial luciferase-like"/>
    <property type="match status" value="1"/>
</dbReference>
<dbReference type="EMBL" id="JBHTGP010000018">
    <property type="protein sequence ID" value="MFD0690174.1"/>
    <property type="molecule type" value="Genomic_DNA"/>
</dbReference>
<name>A0ABW2XUV6_9ACTN</name>
<evidence type="ECO:0000256" key="2">
    <source>
        <dbReference type="ARBA" id="ARBA00022643"/>
    </source>
</evidence>
<comment type="caution">
    <text evidence="6">The sequence shown here is derived from an EMBL/GenBank/DDBJ whole genome shotgun (WGS) entry which is preliminary data.</text>
</comment>